<dbReference type="Pfam" id="PF20469">
    <property type="entry name" value="OLD-like_TOPRIM"/>
    <property type="match status" value="1"/>
</dbReference>
<dbReference type="CDD" id="cd01026">
    <property type="entry name" value="TOPRIM_OLD"/>
    <property type="match status" value="1"/>
</dbReference>
<dbReference type="InterPro" id="IPR027417">
    <property type="entry name" value="P-loop_NTPase"/>
</dbReference>
<dbReference type="Proteomes" id="UP000309016">
    <property type="component" value="Chromosome"/>
</dbReference>
<evidence type="ECO:0000313" key="5">
    <source>
        <dbReference type="Proteomes" id="UP000309016"/>
    </source>
</evidence>
<dbReference type="SUPFAM" id="SSF52540">
    <property type="entry name" value="P-loop containing nucleoside triphosphate hydrolases"/>
    <property type="match status" value="1"/>
</dbReference>
<sequence length="576" mass="65820">MSEEQIKHPRLHKLIIKNFRSIGENPVEIELDDIVVLVGANNAGKSSILKAYELVMSEGSKQCELSIEDFPNHKIVEDKYPEIELHTIVYDKSPGEKWIFETEDREKLIKEKWTWNNIGKPTRYGFDVAKNDWADAADKIKVPWGAPNVANSRRPKPHIVEAFASPEEQTKQVISILVSILNERVTTMKEDDDEKSTFRTLLDTVKDLQKNIVEQSQEQINKIQEELSKYVGKVFPNYEVEFDAKPEENIESTINFFKANPQLLIGPTNGFKSPIERQGSGARRTLLWTALRIVAENKKSKADINRPNVLLLDEPEICLHPNAIRESCDLLYSLPKNDNWQVMVTTHSPQFIDISRDNTTIIRVERNLDGEVFGTTIFRPDRAKLTEDDKVNLKLLNVYDPYVGEFFFGGKIIIVEGDTEYSAFRHIIAKDKEKFQDVHIIRARGKATIVSLCKILNQFGANYSVLHDSDTPTCMRKGKSIVNPAWTNNTKILEETSKGNGRIKLVSSIPHFEGAYYNDELKSEKPYTAISMIKDNPDVLKSVETLLSNLCDLTTDLPNNAINWNKIDELKIRFEE</sequence>
<organism evidence="4 5">
    <name type="scientific">Antarcticibacterium flavum</name>
    <dbReference type="NCBI Taxonomy" id="2058175"/>
    <lineage>
        <taxon>Bacteria</taxon>
        <taxon>Pseudomonadati</taxon>
        <taxon>Bacteroidota</taxon>
        <taxon>Flavobacteriia</taxon>
        <taxon>Flavobacteriales</taxon>
        <taxon>Flavobacteriaceae</taxon>
        <taxon>Antarcticibacterium</taxon>
    </lineage>
</organism>
<reference evidence="4 5" key="1">
    <citation type="submission" date="2019-06" db="EMBL/GenBank/DDBJ databases">
        <title>Complete genome sequence of Antarcticibacterium flavum KCTC 52984T from an Antarctic marine sediment.</title>
        <authorList>
            <person name="Lee Y.M."/>
            <person name="Shin S.C."/>
        </authorList>
    </citation>
    <scope>NUCLEOTIDE SEQUENCE [LARGE SCALE GENOMIC DNA]</scope>
    <source>
        <strain evidence="4 5">KCTC 52984</strain>
    </source>
</reference>
<dbReference type="InterPro" id="IPR034139">
    <property type="entry name" value="TOPRIM_OLD"/>
</dbReference>
<dbReference type="PANTHER" id="PTHR43581:SF4">
    <property type="entry name" value="ATP_GTP PHOSPHATASE"/>
    <property type="match status" value="1"/>
</dbReference>
<dbReference type="EMBL" id="CP040812">
    <property type="protein sequence ID" value="QCY69048.1"/>
    <property type="molecule type" value="Genomic_DNA"/>
</dbReference>
<keyword evidence="5" id="KW-1185">Reference proteome</keyword>
<feature type="domain" description="OLD protein-like TOPRIM" evidence="3">
    <location>
        <begin position="407"/>
        <end position="470"/>
    </location>
</feature>
<evidence type="ECO:0000313" key="4">
    <source>
        <dbReference type="EMBL" id="QCY69048.1"/>
    </source>
</evidence>
<dbReference type="AlphaFoldDB" id="A0A5B7X341"/>
<accession>A0A5B7X341</accession>
<evidence type="ECO:0000259" key="3">
    <source>
        <dbReference type="Pfam" id="PF20469"/>
    </source>
</evidence>
<dbReference type="OrthoDB" id="9805802at2"/>
<dbReference type="KEGG" id="afla:FHG64_06305"/>
<gene>
    <name evidence="4" type="ORF">FHG64_06305</name>
</gene>
<feature type="domain" description="Endonuclease GajA/Old nuclease/RecF-like AAA" evidence="2">
    <location>
        <begin position="11"/>
        <end position="352"/>
    </location>
</feature>
<dbReference type="InterPro" id="IPR051396">
    <property type="entry name" value="Bact_Antivir_Def_Nuclease"/>
</dbReference>
<evidence type="ECO:0000256" key="1">
    <source>
        <dbReference type="SAM" id="Coils"/>
    </source>
</evidence>
<dbReference type="Pfam" id="PF13175">
    <property type="entry name" value="AAA_15"/>
    <property type="match status" value="1"/>
</dbReference>
<dbReference type="PANTHER" id="PTHR43581">
    <property type="entry name" value="ATP/GTP PHOSPHATASE"/>
    <property type="match status" value="1"/>
</dbReference>
<protein>
    <submittedName>
        <fullName evidence="4">DUF2813 domain-containing protein</fullName>
    </submittedName>
</protein>
<dbReference type="Gene3D" id="3.40.50.300">
    <property type="entry name" value="P-loop containing nucleotide triphosphate hydrolases"/>
    <property type="match status" value="1"/>
</dbReference>
<evidence type="ECO:0000259" key="2">
    <source>
        <dbReference type="Pfam" id="PF13175"/>
    </source>
</evidence>
<feature type="coiled-coil region" evidence="1">
    <location>
        <begin position="198"/>
        <end position="233"/>
    </location>
</feature>
<dbReference type="RefSeq" id="WP_139065628.1">
    <property type="nucleotide sequence ID" value="NZ_CP040812.1"/>
</dbReference>
<proteinExistence type="predicted"/>
<name>A0A5B7X341_9FLAO</name>
<dbReference type="InterPro" id="IPR041685">
    <property type="entry name" value="AAA_GajA/Old/RecF-like"/>
</dbReference>
<keyword evidence="1" id="KW-0175">Coiled coil</keyword>